<dbReference type="Proteomes" id="UP000239698">
    <property type="component" value="Unassembled WGS sequence"/>
</dbReference>
<evidence type="ECO:0000313" key="4">
    <source>
        <dbReference type="Proteomes" id="UP000237881"/>
    </source>
</evidence>
<dbReference type="EMBL" id="PSUL01000040">
    <property type="protein sequence ID" value="PPF10763.1"/>
    <property type="molecule type" value="Genomic_DNA"/>
</dbReference>
<organism evidence="2 4">
    <name type="scientific">Rathayibacter rathayi</name>
    <name type="common">Corynebacterium rathayi</name>
    <dbReference type="NCBI Taxonomy" id="33887"/>
    <lineage>
        <taxon>Bacteria</taxon>
        <taxon>Bacillati</taxon>
        <taxon>Actinomycetota</taxon>
        <taxon>Actinomycetes</taxon>
        <taxon>Micrococcales</taxon>
        <taxon>Microbacteriaceae</taxon>
        <taxon>Rathayibacter</taxon>
    </lineage>
</organism>
<evidence type="ECO:0000256" key="1">
    <source>
        <dbReference type="SAM" id="MobiDB-lite"/>
    </source>
</evidence>
<evidence type="ECO:0000313" key="5">
    <source>
        <dbReference type="Proteomes" id="UP000239698"/>
    </source>
</evidence>
<dbReference type="Proteomes" id="UP000237881">
    <property type="component" value="Unassembled WGS sequence"/>
</dbReference>
<comment type="caution">
    <text evidence="2">The sequence shown here is derived from an EMBL/GenBank/DDBJ whole genome shotgun (WGS) entry which is preliminary data.</text>
</comment>
<name>A0ABD6W6P6_RATRA</name>
<dbReference type="AlphaFoldDB" id="A0ABD6W6P6"/>
<dbReference type="KEGG" id="rry:C1O28_14625"/>
<sequence length="60" mass="6170">MIPLAILGVVLIGAVALHAIRPARIALHRLALGRPAPSPARPHAVPAAPGDDQEPYAGPR</sequence>
<feature type="region of interest" description="Disordered" evidence="1">
    <location>
        <begin position="37"/>
        <end position="60"/>
    </location>
</feature>
<gene>
    <name evidence="2" type="ORF">C5C04_13030</name>
    <name evidence="3" type="ORF">C5C40_06570</name>
</gene>
<protein>
    <submittedName>
        <fullName evidence="2">Uncharacterized protein</fullName>
    </submittedName>
</protein>
<evidence type="ECO:0000313" key="2">
    <source>
        <dbReference type="EMBL" id="PPF10763.1"/>
    </source>
</evidence>
<reference evidence="4 5" key="1">
    <citation type="submission" date="2018-02" db="EMBL/GenBank/DDBJ databases">
        <title>Bacteriophage NCPPB3778 and a type I-E CRISPR drive the evolution of the US Biological Select Agent, Rathayibacter toxicus.</title>
        <authorList>
            <person name="Davis E.W.II."/>
            <person name="Tabima J.F."/>
            <person name="Weisberg A.J."/>
            <person name="Lopes L.D."/>
            <person name="Wiseman M.S."/>
            <person name="Wiseman M.S."/>
            <person name="Pupko T."/>
            <person name="Belcher M.S."/>
            <person name="Sechler A.J."/>
            <person name="Tancos M.A."/>
            <person name="Schroeder B.K."/>
            <person name="Murray T.D."/>
            <person name="Luster D.G."/>
            <person name="Schneider W.L."/>
            <person name="Rogers E."/>
            <person name="Andreote F.D."/>
            <person name="Grunwald N.J."/>
            <person name="Putnam M.L."/>
            <person name="Chang J.H."/>
        </authorList>
    </citation>
    <scope>NUCLEOTIDE SEQUENCE [LARGE SCALE GENOMIC DNA]</scope>
    <source>
        <strain evidence="3 5">AY1D6</strain>
        <strain evidence="2 4">AY1I9</strain>
    </source>
</reference>
<keyword evidence="5" id="KW-1185">Reference proteome</keyword>
<accession>A0ABD6W6P6</accession>
<evidence type="ECO:0000313" key="3">
    <source>
        <dbReference type="EMBL" id="PPH77655.1"/>
    </source>
</evidence>
<proteinExistence type="predicted"/>
<dbReference type="EMBL" id="PSVT01000010">
    <property type="protein sequence ID" value="PPH77655.1"/>
    <property type="molecule type" value="Genomic_DNA"/>
</dbReference>